<dbReference type="InterPro" id="IPR052341">
    <property type="entry name" value="LOG_family_nucleotidases"/>
</dbReference>
<sequence length="546" mass="59327">MSNDPAGENVSLLHSPRPSRATAPASQKPESLNVPGATLDLNLSLQGRPLTPAPASWPVRSETPDLMTWHGGHGGNLEPTRAPPPAKLHPIDAGSDMARPNSRSKVHHPHPEQPAEVAQDPHVTTTGDNMLSPRDAGLDLARPYEGAMVHQPPPETSSFADAASALRMVGHAARHYRTFHHAHEEQSLPPPQKPPLTPPPSRAADTATTLASISKPPLVAPMPLAPSVLPSKALPSLQELSATYKLAWEDNDFLMSDELRHVRLQLEHLKVERVLRDKGIESTVVIFGSARIRPAVQLNASIETLSATIAKLKSERQDHPDLPRLEADLTTAQRLLPLSKYYDAARELGRIVTRASDRHGMVVVTGGGPGVMEGANRGAHDAQGYSIGLNIVLPHEQHPNPYVTPDLCFSFHYFSIRKMHFLQRARALVAMPGGWGTFDELFECLTLIQTHKMWRIPVLLFGREFWEKVIRWEGFVETGVISPADLDLFQYVETAEEAWKAICVFYESAAVGGASSSPPLREGPPSGPAAPEARIGAVPGSASAKN</sequence>
<accession>A0A139A9G2</accession>
<feature type="compositionally biased region" description="Pro residues" evidence="1">
    <location>
        <begin position="188"/>
        <end position="201"/>
    </location>
</feature>
<evidence type="ECO:0008006" key="4">
    <source>
        <dbReference type="Google" id="ProtNLM"/>
    </source>
</evidence>
<dbReference type="Proteomes" id="UP000070544">
    <property type="component" value="Unassembled WGS sequence"/>
</dbReference>
<dbReference type="STRING" id="1344416.A0A139A9G2"/>
<proteinExistence type="predicted"/>
<dbReference type="GO" id="GO:0016787">
    <property type="term" value="F:hydrolase activity"/>
    <property type="evidence" value="ECO:0007669"/>
    <property type="project" value="InterPro"/>
</dbReference>
<dbReference type="Gene3D" id="3.40.50.450">
    <property type="match status" value="1"/>
</dbReference>
<feature type="region of interest" description="Disordered" evidence="1">
    <location>
        <begin position="1"/>
        <end position="119"/>
    </location>
</feature>
<dbReference type="GO" id="GO:0009691">
    <property type="term" value="P:cytokinin biosynthetic process"/>
    <property type="evidence" value="ECO:0007669"/>
    <property type="project" value="InterPro"/>
</dbReference>
<dbReference type="PANTHER" id="PTHR43393:SF3">
    <property type="entry name" value="LYSINE DECARBOXYLASE-LIKE PROTEIN"/>
    <property type="match status" value="1"/>
</dbReference>
<dbReference type="PANTHER" id="PTHR43393">
    <property type="entry name" value="CYTOKININ RIBOSIDE 5'-MONOPHOSPHATE PHOSPHORIBOHYDROLASE"/>
    <property type="match status" value="1"/>
</dbReference>
<dbReference type="OrthoDB" id="414463at2759"/>
<evidence type="ECO:0000256" key="1">
    <source>
        <dbReference type="SAM" id="MobiDB-lite"/>
    </source>
</evidence>
<dbReference type="EMBL" id="KQ965777">
    <property type="protein sequence ID" value="KXS13440.1"/>
    <property type="molecule type" value="Genomic_DNA"/>
</dbReference>
<dbReference type="AlphaFoldDB" id="A0A139A9G2"/>
<evidence type="ECO:0000313" key="2">
    <source>
        <dbReference type="EMBL" id="KXS13440.1"/>
    </source>
</evidence>
<dbReference type="Pfam" id="PF03641">
    <property type="entry name" value="Lysine_decarbox"/>
    <property type="match status" value="1"/>
</dbReference>
<reference evidence="2 3" key="1">
    <citation type="journal article" date="2015" name="Genome Biol. Evol.">
        <title>Phylogenomic analyses indicate that early fungi evolved digesting cell walls of algal ancestors of land plants.</title>
        <authorList>
            <person name="Chang Y."/>
            <person name="Wang S."/>
            <person name="Sekimoto S."/>
            <person name="Aerts A.L."/>
            <person name="Choi C."/>
            <person name="Clum A."/>
            <person name="LaButti K.M."/>
            <person name="Lindquist E.A."/>
            <person name="Yee Ngan C."/>
            <person name="Ohm R.A."/>
            <person name="Salamov A.A."/>
            <person name="Grigoriev I.V."/>
            <person name="Spatafora J.W."/>
            <person name="Berbee M.L."/>
        </authorList>
    </citation>
    <scope>NUCLEOTIDE SEQUENCE [LARGE SCALE GENOMIC DNA]</scope>
    <source>
        <strain evidence="2 3">JEL478</strain>
    </source>
</reference>
<feature type="region of interest" description="Disordered" evidence="1">
    <location>
        <begin position="512"/>
        <end position="546"/>
    </location>
</feature>
<gene>
    <name evidence="2" type="ORF">M427DRAFT_71260</name>
</gene>
<evidence type="ECO:0000313" key="3">
    <source>
        <dbReference type="Proteomes" id="UP000070544"/>
    </source>
</evidence>
<dbReference type="NCBIfam" id="TIGR00730">
    <property type="entry name" value="Rossman fold protein, TIGR00730 family"/>
    <property type="match status" value="1"/>
</dbReference>
<feature type="region of interest" description="Disordered" evidence="1">
    <location>
        <begin position="181"/>
        <end position="207"/>
    </location>
</feature>
<dbReference type="InterPro" id="IPR005269">
    <property type="entry name" value="LOG"/>
</dbReference>
<dbReference type="InterPro" id="IPR031100">
    <property type="entry name" value="LOG_fam"/>
</dbReference>
<name>A0A139A9G2_GONPJ</name>
<organism evidence="2 3">
    <name type="scientific">Gonapodya prolifera (strain JEL478)</name>
    <name type="common">Monoblepharis prolifera</name>
    <dbReference type="NCBI Taxonomy" id="1344416"/>
    <lineage>
        <taxon>Eukaryota</taxon>
        <taxon>Fungi</taxon>
        <taxon>Fungi incertae sedis</taxon>
        <taxon>Chytridiomycota</taxon>
        <taxon>Chytridiomycota incertae sedis</taxon>
        <taxon>Monoblepharidomycetes</taxon>
        <taxon>Monoblepharidales</taxon>
        <taxon>Gonapodyaceae</taxon>
        <taxon>Gonapodya</taxon>
    </lineage>
</organism>
<keyword evidence="3" id="KW-1185">Reference proteome</keyword>
<protein>
    <recommendedName>
        <fullName evidence="4">AMP nucleosidase</fullName>
    </recommendedName>
</protein>
<dbReference type="GO" id="GO:0005829">
    <property type="term" value="C:cytosol"/>
    <property type="evidence" value="ECO:0007669"/>
    <property type="project" value="TreeGrafter"/>
</dbReference>
<dbReference type="SUPFAM" id="SSF102405">
    <property type="entry name" value="MCP/YpsA-like"/>
    <property type="match status" value="1"/>
</dbReference>